<dbReference type="CDD" id="cd07067">
    <property type="entry name" value="HP_PGM_like"/>
    <property type="match status" value="1"/>
</dbReference>
<dbReference type="InterPro" id="IPR029033">
    <property type="entry name" value="His_PPase_superfam"/>
</dbReference>
<dbReference type="Proteomes" id="UP000077763">
    <property type="component" value="Unassembled WGS sequence"/>
</dbReference>
<reference evidence="4 5" key="1">
    <citation type="submission" date="2016-03" db="EMBL/GenBank/DDBJ databases">
        <authorList>
            <person name="Ploux O."/>
        </authorList>
    </citation>
    <scope>NUCLEOTIDE SEQUENCE [LARGE SCALE GENOMIC DNA]</scope>
    <source>
        <strain evidence="4 5">R-45371</strain>
    </source>
</reference>
<sequence>MRSFDRPLRIYLARHGQSELNLQQRISGQADARLSAKGLEQAQALADVLKQATLSAIYCSSLTRAIQTAGPAAAMHGLSIQTLDDLREIGLGILEGRHVDERDPEASRLWAAREHDKHGFVVPGAEAYSAFAARVLSSLECIVAESHGAILIVGHRNTNEVILTRLLANEFAGAAEINVKNKYLYAIDWLAEPQVMTIRLGGEHHGRYYPGLRT</sequence>
<feature type="binding site" evidence="3">
    <location>
        <position position="64"/>
    </location>
    <ligand>
        <name>substrate</name>
    </ligand>
</feature>
<evidence type="ECO:0000256" key="1">
    <source>
        <dbReference type="ARBA" id="ARBA00023152"/>
    </source>
</evidence>
<evidence type="ECO:0000313" key="5">
    <source>
        <dbReference type="Proteomes" id="UP000077763"/>
    </source>
</evidence>
<keyword evidence="1" id="KW-0324">Glycolysis</keyword>
<dbReference type="AlphaFoldDB" id="A0A177MFH8"/>
<dbReference type="GO" id="GO:0016791">
    <property type="term" value="F:phosphatase activity"/>
    <property type="evidence" value="ECO:0007669"/>
    <property type="project" value="TreeGrafter"/>
</dbReference>
<comment type="caution">
    <text evidence="4">The sequence shown here is derived from an EMBL/GenBank/DDBJ whole genome shotgun (WGS) entry which is preliminary data.</text>
</comment>
<proteinExistence type="predicted"/>
<evidence type="ECO:0000313" key="4">
    <source>
        <dbReference type="EMBL" id="OAI04391.1"/>
    </source>
</evidence>
<name>A0A177MFH8_METMH</name>
<dbReference type="Pfam" id="PF00300">
    <property type="entry name" value="His_Phos_1"/>
    <property type="match status" value="1"/>
</dbReference>
<evidence type="ECO:0008006" key="6">
    <source>
        <dbReference type="Google" id="ProtNLM"/>
    </source>
</evidence>
<feature type="binding site" evidence="3">
    <location>
        <begin position="14"/>
        <end position="21"/>
    </location>
    <ligand>
        <name>substrate</name>
    </ligand>
</feature>
<dbReference type="PIRSF" id="PIRSF000709">
    <property type="entry name" value="6PFK_2-Ptase"/>
    <property type="match status" value="1"/>
</dbReference>
<dbReference type="EMBL" id="LUUH01000050">
    <property type="protein sequence ID" value="OAI04391.1"/>
    <property type="molecule type" value="Genomic_DNA"/>
</dbReference>
<dbReference type="InterPro" id="IPR013078">
    <property type="entry name" value="His_Pase_superF_clade-1"/>
</dbReference>
<evidence type="ECO:0000256" key="3">
    <source>
        <dbReference type="PIRSR" id="PIRSR613078-2"/>
    </source>
</evidence>
<accession>A0A177MFH8</accession>
<dbReference type="PROSITE" id="PS00175">
    <property type="entry name" value="PG_MUTASE"/>
    <property type="match status" value="1"/>
</dbReference>
<protein>
    <recommendedName>
        <fullName evidence="6">Phosphoglycerate mutase</fullName>
    </recommendedName>
</protein>
<keyword evidence="2" id="KW-0413">Isomerase</keyword>
<organism evidence="4 5">
    <name type="scientific">Methylomonas methanica</name>
    <dbReference type="NCBI Taxonomy" id="421"/>
    <lineage>
        <taxon>Bacteria</taxon>
        <taxon>Pseudomonadati</taxon>
        <taxon>Pseudomonadota</taxon>
        <taxon>Gammaproteobacteria</taxon>
        <taxon>Methylococcales</taxon>
        <taxon>Methylococcaceae</taxon>
        <taxon>Methylomonas</taxon>
    </lineage>
</organism>
<dbReference type="PANTHER" id="PTHR48100">
    <property type="entry name" value="BROAD-SPECIFICITY PHOSPHATASE YOR283W-RELATED"/>
    <property type="match status" value="1"/>
</dbReference>
<dbReference type="PANTHER" id="PTHR48100:SF1">
    <property type="entry name" value="HISTIDINE PHOSPHATASE FAMILY PROTEIN-RELATED"/>
    <property type="match status" value="1"/>
</dbReference>
<dbReference type="SUPFAM" id="SSF53254">
    <property type="entry name" value="Phosphoglycerate mutase-like"/>
    <property type="match status" value="1"/>
</dbReference>
<dbReference type="InterPro" id="IPR001345">
    <property type="entry name" value="PG/BPGM_mutase_AS"/>
</dbReference>
<dbReference type="RefSeq" id="WP_064036713.1">
    <property type="nucleotide sequence ID" value="NZ_LUUH01000050.1"/>
</dbReference>
<dbReference type="Gene3D" id="3.40.50.1240">
    <property type="entry name" value="Phosphoglycerate mutase-like"/>
    <property type="match status" value="1"/>
</dbReference>
<dbReference type="GO" id="GO:0005737">
    <property type="term" value="C:cytoplasm"/>
    <property type="evidence" value="ECO:0007669"/>
    <property type="project" value="TreeGrafter"/>
</dbReference>
<dbReference type="SMART" id="SM00855">
    <property type="entry name" value="PGAM"/>
    <property type="match status" value="1"/>
</dbReference>
<gene>
    <name evidence="4" type="ORF">A1353_13395</name>
</gene>
<dbReference type="InterPro" id="IPR050275">
    <property type="entry name" value="PGM_Phosphatase"/>
</dbReference>
<evidence type="ECO:0000256" key="2">
    <source>
        <dbReference type="ARBA" id="ARBA00023235"/>
    </source>
</evidence>